<evidence type="ECO:0008006" key="3">
    <source>
        <dbReference type="Google" id="ProtNLM"/>
    </source>
</evidence>
<sequence>MLPHLFLSRIRNLCLVGVGWDALVDFLARHPSIETLRLDGVQDNGVEIPPGSLVLPNLETIEGDECRIAYFLRLLDPTIPLRFSTLVFRDDCNSRFASRSFDREDFETALNQFANLQETSTLVINVSCNCGFAAYATSSVNLDNRPERLLSLSSLDINIFGSHPQDTLDGCLEWVTIFPSITNLKIWVGSDTLDDNEKEHYKQNFSGVLDNTSVRFC</sequence>
<reference evidence="1 2" key="1">
    <citation type="submission" date="2015-04" db="EMBL/GenBank/DDBJ databases">
        <title>Complete genome sequence of Schizopora paradoxa KUC8140, a cosmopolitan wood degrader in East Asia.</title>
        <authorList>
            <consortium name="DOE Joint Genome Institute"/>
            <person name="Min B."/>
            <person name="Park H."/>
            <person name="Jang Y."/>
            <person name="Kim J.-J."/>
            <person name="Kim K.H."/>
            <person name="Pangilinan J."/>
            <person name="Lipzen A."/>
            <person name="Riley R."/>
            <person name="Grigoriev I.V."/>
            <person name="Spatafora J.W."/>
            <person name="Choi I.-G."/>
        </authorList>
    </citation>
    <scope>NUCLEOTIDE SEQUENCE [LARGE SCALE GENOMIC DNA]</scope>
    <source>
        <strain evidence="1 2">KUC8140</strain>
    </source>
</reference>
<gene>
    <name evidence="1" type="ORF">SCHPADRAFT_897351</name>
</gene>
<evidence type="ECO:0000313" key="2">
    <source>
        <dbReference type="Proteomes" id="UP000053477"/>
    </source>
</evidence>
<dbReference type="EMBL" id="KQ086771">
    <property type="protein sequence ID" value="KLO04029.1"/>
    <property type="molecule type" value="Genomic_DNA"/>
</dbReference>
<accession>A0A0H2QXF3</accession>
<organism evidence="1 2">
    <name type="scientific">Schizopora paradoxa</name>
    <dbReference type="NCBI Taxonomy" id="27342"/>
    <lineage>
        <taxon>Eukaryota</taxon>
        <taxon>Fungi</taxon>
        <taxon>Dikarya</taxon>
        <taxon>Basidiomycota</taxon>
        <taxon>Agaricomycotina</taxon>
        <taxon>Agaricomycetes</taxon>
        <taxon>Hymenochaetales</taxon>
        <taxon>Schizoporaceae</taxon>
        <taxon>Schizopora</taxon>
    </lineage>
</organism>
<name>A0A0H2QXF3_9AGAM</name>
<keyword evidence="2" id="KW-1185">Reference proteome</keyword>
<evidence type="ECO:0000313" key="1">
    <source>
        <dbReference type="EMBL" id="KLO04029.1"/>
    </source>
</evidence>
<protein>
    <recommendedName>
        <fullName evidence="3">F-box domain-containing protein</fullName>
    </recommendedName>
</protein>
<proteinExistence type="predicted"/>
<dbReference type="InParanoid" id="A0A0H2QXF3"/>
<dbReference type="Proteomes" id="UP000053477">
    <property type="component" value="Unassembled WGS sequence"/>
</dbReference>
<dbReference type="AlphaFoldDB" id="A0A0H2QXF3"/>